<proteinExistence type="inferred from homology"/>
<feature type="domain" description="C2H2-type" evidence="12">
    <location>
        <begin position="28"/>
        <end position="55"/>
    </location>
</feature>
<evidence type="ECO:0000256" key="1">
    <source>
        <dbReference type="ARBA" id="ARBA00004123"/>
    </source>
</evidence>
<evidence type="ECO:0000313" key="13">
    <source>
        <dbReference type="EMBL" id="CAL1272653.1"/>
    </source>
</evidence>
<dbReference type="EMBL" id="CAXIEN010000062">
    <property type="protein sequence ID" value="CAL1272653.1"/>
    <property type="molecule type" value="Genomic_DNA"/>
</dbReference>
<dbReference type="GO" id="GO:0003690">
    <property type="term" value="F:double-stranded DNA binding"/>
    <property type="evidence" value="ECO:0007669"/>
    <property type="project" value="UniProtKB-ARBA"/>
</dbReference>
<dbReference type="Gene3D" id="3.30.160.60">
    <property type="entry name" value="Classic Zinc Finger"/>
    <property type="match status" value="2"/>
</dbReference>
<evidence type="ECO:0000256" key="7">
    <source>
        <dbReference type="ARBA" id="ARBA00023015"/>
    </source>
</evidence>
<dbReference type="Pfam" id="PF13465">
    <property type="entry name" value="zf-H2C2_2"/>
    <property type="match status" value="1"/>
</dbReference>
<dbReference type="InterPro" id="IPR013087">
    <property type="entry name" value="Znf_C2H2_type"/>
</dbReference>
<evidence type="ECO:0000256" key="11">
    <source>
        <dbReference type="PROSITE-ProRule" id="PRU00042"/>
    </source>
</evidence>
<comment type="similarity">
    <text evidence="2">Belongs to the krueppel C2H2-type zinc-finger protein family.</text>
</comment>
<dbReference type="FunFam" id="3.30.160.60:FF:000446">
    <property type="entry name" value="Zinc finger protein"/>
    <property type="match status" value="1"/>
</dbReference>
<keyword evidence="10" id="KW-0539">Nucleus</keyword>
<comment type="caution">
    <text evidence="13">The sequence shown here is derived from an EMBL/GenBank/DDBJ whole genome shotgun (WGS) entry which is preliminary data.</text>
</comment>
<feature type="domain" description="C2H2-type" evidence="12">
    <location>
        <begin position="56"/>
        <end position="79"/>
    </location>
</feature>
<evidence type="ECO:0000256" key="8">
    <source>
        <dbReference type="ARBA" id="ARBA00023125"/>
    </source>
</evidence>
<dbReference type="FunFam" id="3.30.160.60:FF:001370">
    <property type="entry name" value="Zinc finger protein"/>
    <property type="match status" value="1"/>
</dbReference>
<keyword evidence="6" id="KW-0862">Zinc</keyword>
<evidence type="ECO:0000256" key="6">
    <source>
        <dbReference type="ARBA" id="ARBA00022833"/>
    </source>
</evidence>
<dbReference type="PROSITE" id="PS00028">
    <property type="entry name" value="ZINC_FINGER_C2H2_1"/>
    <property type="match status" value="1"/>
</dbReference>
<keyword evidence="8" id="KW-0238">DNA-binding</keyword>
<sequence length="79" mass="9282">MIGKRILLYLDKIGGTYFIATEDGLRRHFCKSCSYSTYVKSNLNRHMRTHTGERPFVCKICGKTFTHSHHFKRHHSTHS</sequence>
<evidence type="ECO:0000313" key="14">
    <source>
        <dbReference type="Proteomes" id="UP001497382"/>
    </source>
</evidence>
<dbReference type="GO" id="GO:0000981">
    <property type="term" value="F:DNA-binding transcription factor activity, RNA polymerase II-specific"/>
    <property type="evidence" value="ECO:0007669"/>
    <property type="project" value="TreeGrafter"/>
</dbReference>
<keyword evidence="3" id="KW-0479">Metal-binding</keyword>
<organism evidence="13 14">
    <name type="scientific">Larinioides sclopetarius</name>
    <dbReference type="NCBI Taxonomy" id="280406"/>
    <lineage>
        <taxon>Eukaryota</taxon>
        <taxon>Metazoa</taxon>
        <taxon>Ecdysozoa</taxon>
        <taxon>Arthropoda</taxon>
        <taxon>Chelicerata</taxon>
        <taxon>Arachnida</taxon>
        <taxon>Araneae</taxon>
        <taxon>Araneomorphae</taxon>
        <taxon>Entelegynae</taxon>
        <taxon>Araneoidea</taxon>
        <taxon>Araneidae</taxon>
        <taxon>Larinioides</taxon>
    </lineage>
</organism>
<dbReference type="Proteomes" id="UP001497382">
    <property type="component" value="Unassembled WGS sequence"/>
</dbReference>
<keyword evidence="5 11" id="KW-0863">Zinc-finger</keyword>
<keyword evidence="9" id="KW-0804">Transcription</keyword>
<dbReference type="InterPro" id="IPR036236">
    <property type="entry name" value="Znf_C2H2_sf"/>
</dbReference>
<keyword evidence="7" id="KW-0805">Transcription regulation</keyword>
<comment type="subcellular location">
    <subcellularLocation>
        <location evidence="1">Nucleus</location>
    </subcellularLocation>
</comment>
<reference evidence="13 14" key="1">
    <citation type="submission" date="2024-04" db="EMBL/GenBank/DDBJ databases">
        <authorList>
            <person name="Rising A."/>
            <person name="Reimegard J."/>
            <person name="Sonavane S."/>
            <person name="Akerstrom W."/>
            <person name="Nylinder S."/>
            <person name="Hedman E."/>
            <person name="Kallberg Y."/>
        </authorList>
    </citation>
    <scope>NUCLEOTIDE SEQUENCE [LARGE SCALE GENOMIC DNA]</scope>
</reference>
<accession>A0AAV1ZNC5</accession>
<protein>
    <recommendedName>
        <fullName evidence="12">C2H2-type domain-containing protein</fullName>
    </recommendedName>
</protein>
<evidence type="ECO:0000256" key="3">
    <source>
        <dbReference type="ARBA" id="ARBA00022723"/>
    </source>
</evidence>
<keyword evidence="14" id="KW-1185">Reference proteome</keyword>
<gene>
    <name evidence="13" type="ORF">LARSCL_LOCUS6505</name>
</gene>
<keyword evidence="4" id="KW-0677">Repeat</keyword>
<evidence type="ECO:0000256" key="9">
    <source>
        <dbReference type="ARBA" id="ARBA00023163"/>
    </source>
</evidence>
<evidence type="ECO:0000259" key="12">
    <source>
        <dbReference type="PROSITE" id="PS50157"/>
    </source>
</evidence>
<evidence type="ECO:0000256" key="5">
    <source>
        <dbReference type="ARBA" id="ARBA00022771"/>
    </source>
</evidence>
<dbReference type="PANTHER" id="PTHR24394:SF44">
    <property type="entry name" value="ZINC FINGER PROTEIN 271-LIKE"/>
    <property type="match status" value="1"/>
</dbReference>
<evidence type="ECO:0000256" key="2">
    <source>
        <dbReference type="ARBA" id="ARBA00006991"/>
    </source>
</evidence>
<dbReference type="SUPFAM" id="SSF57667">
    <property type="entry name" value="beta-beta-alpha zinc fingers"/>
    <property type="match status" value="1"/>
</dbReference>
<evidence type="ECO:0000256" key="4">
    <source>
        <dbReference type="ARBA" id="ARBA00022737"/>
    </source>
</evidence>
<dbReference type="AlphaFoldDB" id="A0AAV1ZNC5"/>
<name>A0AAV1ZNC5_9ARAC</name>
<dbReference type="GO" id="GO:0008270">
    <property type="term" value="F:zinc ion binding"/>
    <property type="evidence" value="ECO:0007669"/>
    <property type="project" value="UniProtKB-KW"/>
</dbReference>
<dbReference type="SMART" id="SM00355">
    <property type="entry name" value="ZnF_C2H2"/>
    <property type="match status" value="2"/>
</dbReference>
<dbReference type="PANTHER" id="PTHR24394">
    <property type="entry name" value="ZINC FINGER PROTEIN"/>
    <property type="match status" value="1"/>
</dbReference>
<dbReference type="GO" id="GO:0005634">
    <property type="term" value="C:nucleus"/>
    <property type="evidence" value="ECO:0007669"/>
    <property type="project" value="UniProtKB-SubCell"/>
</dbReference>
<dbReference type="PROSITE" id="PS50157">
    <property type="entry name" value="ZINC_FINGER_C2H2_2"/>
    <property type="match status" value="2"/>
</dbReference>
<evidence type="ECO:0000256" key="10">
    <source>
        <dbReference type="ARBA" id="ARBA00023242"/>
    </source>
</evidence>